<dbReference type="Gene3D" id="1.10.510.10">
    <property type="entry name" value="Transferase(Phosphotransferase) domain 1"/>
    <property type="match status" value="1"/>
</dbReference>
<accession>A0A7C8MI97</accession>
<dbReference type="Pfam" id="PF24476">
    <property type="entry name" value="DUF7580"/>
    <property type="match status" value="1"/>
</dbReference>
<dbReference type="OrthoDB" id="1911848at2759"/>
<dbReference type="GO" id="GO:0005524">
    <property type="term" value="F:ATP binding"/>
    <property type="evidence" value="ECO:0007669"/>
    <property type="project" value="InterPro"/>
</dbReference>
<gene>
    <name evidence="3" type="ORF">GQX73_g8233</name>
</gene>
<dbReference type="EMBL" id="WUBL01000118">
    <property type="protein sequence ID" value="KAF2965352.1"/>
    <property type="molecule type" value="Genomic_DNA"/>
</dbReference>
<feature type="domain" description="Protein kinase" evidence="2">
    <location>
        <begin position="136"/>
        <end position="503"/>
    </location>
</feature>
<dbReference type="AlphaFoldDB" id="A0A7C8MI97"/>
<evidence type="ECO:0000313" key="3">
    <source>
        <dbReference type="EMBL" id="KAF2965352.1"/>
    </source>
</evidence>
<evidence type="ECO:0000256" key="1">
    <source>
        <dbReference type="SAM" id="MobiDB-lite"/>
    </source>
</evidence>
<dbReference type="PANTHER" id="PTHR37542">
    <property type="entry name" value="HELO DOMAIN-CONTAINING PROTEIN-RELATED"/>
    <property type="match status" value="1"/>
</dbReference>
<organism evidence="3 4">
    <name type="scientific">Xylaria multiplex</name>
    <dbReference type="NCBI Taxonomy" id="323545"/>
    <lineage>
        <taxon>Eukaryota</taxon>
        <taxon>Fungi</taxon>
        <taxon>Dikarya</taxon>
        <taxon>Ascomycota</taxon>
        <taxon>Pezizomycotina</taxon>
        <taxon>Sordariomycetes</taxon>
        <taxon>Xylariomycetidae</taxon>
        <taxon>Xylariales</taxon>
        <taxon>Xylariaceae</taxon>
        <taxon>Xylaria</taxon>
    </lineage>
</organism>
<reference evidence="3 4" key="1">
    <citation type="submission" date="2019-12" db="EMBL/GenBank/DDBJ databases">
        <title>Draft genome sequence of the ascomycete Xylaria multiplex DSM 110363.</title>
        <authorList>
            <person name="Buettner E."/>
            <person name="Kellner H."/>
        </authorList>
    </citation>
    <scope>NUCLEOTIDE SEQUENCE [LARGE SCALE GENOMIC DNA]</scope>
    <source>
        <strain evidence="3 4">DSM 110363</strain>
    </source>
</reference>
<evidence type="ECO:0000313" key="4">
    <source>
        <dbReference type="Proteomes" id="UP000481858"/>
    </source>
</evidence>
<evidence type="ECO:0000259" key="2">
    <source>
        <dbReference type="PROSITE" id="PS50011"/>
    </source>
</evidence>
<dbReference type="Proteomes" id="UP000481858">
    <property type="component" value="Unassembled WGS sequence"/>
</dbReference>
<dbReference type="InterPro" id="IPR000719">
    <property type="entry name" value="Prot_kinase_dom"/>
</dbReference>
<feature type="region of interest" description="Disordered" evidence="1">
    <location>
        <begin position="190"/>
        <end position="210"/>
    </location>
</feature>
<dbReference type="InParanoid" id="A0A7C8MI97"/>
<dbReference type="SUPFAM" id="SSF56112">
    <property type="entry name" value="Protein kinase-like (PK-like)"/>
    <property type="match status" value="1"/>
</dbReference>
<name>A0A7C8MI97_9PEZI</name>
<dbReference type="InterPro" id="IPR011009">
    <property type="entry name" value="Kinase-like_dom_sf"/>
</dbReference>
<comment type="caution">
    <text evidence="3">The sequence shown here is derived from an EMBL/GenBank/DDBJ whole genome shotgun (WGS) entry which is preliminary data.</text>
</comment>
<sequence>MEMAALGIVGVAVGVPGLIQVTLSLGDAIRKRLVHYEDDFKRLLDIVIRINKSQTQDMLQYFFTEDETVPTELQDELIEMFQALRDIFERLLLMFPDSVSSDNSGNKSKITPALKAKAEEKVKALEEWNDRFFKRALVFVMFGKRKLPKTIDENENSEDEYGVIALKKVERLRDTIHESLEGAKKGTRLLLDPPETADDRTPLPNSSLQLSTRNDTKQTVLIEYRTYSDDAHEGEITKHRRVVREIASILHHADTRLMGILYCEGFLLDSLSNRFELRFPFPEGLSKPRTLLDLFLDPESRRSTVKHPLNQRITLAKRIVKAVFVLHAAGFVHKQIRPDNVVIFERDSSETQGAAERTKYPYALGEPFLVGFDSTRKVDAASLMQPVEDWKKSIYLSPERHRLQQGDEFQMHHDIFSLGVLLLEMAFWASFQDKGSLLGKRVWKDASTMRSPGELKNIYLSLASGAVPRLMGQKYADAVSACLTGLQSEGRSAKDLEDSDGIVVGTKYVTAIIKKLEEISI</sequence>
<dbReference type="InterPro" id="IPR056002">
    <property type="entry name" value="DUF7580"/>
</dbReference>
<dbReference type="PROSITE" id="PS50011">
    <property type="entry name" value="PROTEIN_KINASE_DOM"/>
    <property type="match status" value="1"/>
</dbReference>
<dbReference type="PANTHER" id="PTHR37542:SF3">
    <property type="entry name" value="PRION-INHIBITION AND PROPAGATION HELO DOMAIN-CONTAINING PROTEIN"/>
    <property type="match status" value="1"/>
</dbReference>
<keyword evidence="4" id="KW-1185">Reference proteome</keyword>
<dbReference type="GO" id="GO:0004672">
    <property type="term" value="F:protein kinase activity"/>
    <property type="evidence" value="ECO:0007669"/>
    <property type="project" value="InterPro"/>
</dbReference>
<proteinExistence type="predicted"/>
<protein>
    <recommendedName>
        <fullName evidence="2">Protein kinase domain-containing protein</fullName>
    </recommendedName>
</protein>